<proteinExistence type="predicted"/>
<name>A0ABR9U5H0_9CYAN</name>
<comment type="caution">
    <text evidence="1">The sequence shown here is derived from an EMBL/GenBank/DDBJ whole genome shotgun (WGS) entry which is preliminary data.</text>
</comment>
<reference evidence="1 2" key="1">
    <citation type="submission" date="2020-10" db="EMBL/GenBank/DDBJ databases">
        <authorList>
            <person name="Castelo-Branco R."/>
            <person name="Eusebio N."/>
            <person name="Adriana R."/>
            <person name="Vieira A."/>
            <person name="Brugerolle De Fraissinette N."/>
            <person name="Rezende De Castro R."/>
            <person name="Schneider M.P."/>
            <person name="Vasconcelos V."/>
            <person name="Leao P.N."/>
        </authorList>
    </citation>
    <scope>NUCLEOTIDE SEQUENCE [LARGE SCALE GENOMIC DNA]</scope>
    <source>
        <strain evidence="1 2">LEGE 06226</strain>
    </source>
</reference>
<evidence type="ECO:0000313" key="2">
    <source>
        <dbReference type="Proteomes" id="UP000640725"/>
    </source>
</evidence>
<keyword evidence="2" id="KW-1185">Reference proteome</keyword>
<dbReference type="RefSeq" id="WP_193867472.1">
    <property type="nucleotide sequence ID" value="NZ_JADEWU010000001.1"/>
</dbReference>
<sequence length="119" mass="13612">MNIINPLVVVSLFSLTFFWGFGLYPLSTFAQNNASQPKPKYQYPQEIVKGYLNGCSQRSVQEGLTEQQAKIVCQCTINRFQSQYRLDQFLKLYTQAQKTKESPDEFVDVGIDCATQLLN</sequence>
<protein>
    <submittedName>
        <fullName evidence="1">Uncharacterized protein</fullName>
    </submittedName>
</protein>
<gene>
    <name evidence="1" type="ORF">IQ236_00520</name>
</gene>
<dbReference type="EMBL" id="JADEWU010000001">
    <property type="protein sequence ID" value="MBE9141703.1"/>
    <property type="molecule type" value="Genomic_DNA"/>
</dbReference>
<organism evidence="1 2">
    <name type="scientific">Planktothrix mougeotii LEGE 06226</name>
    <dbReference type="NCBI Taxonomy" id="1828728"/>
    <lineage>
        <taxon>Bacteria</taxon>
        <taxon>Bacillati</taxon>
        <taxon>Cyanobacteriota</taxon>
        <taxon>Cyanophyceae</taxon>
        <taxon>Oscillatoriophycideae</taxon>
        <taxon>Oscillatoriales</taxon>
        <taxon>Microcoleaceae</taxon>
        <taxon>Planktothrix</taxon>
    </lineage>
</organism>
<dbReference type="Proteomes" id="UP000640725">
    <property type="component" value="Unassembled WGS sequence"/>
</dbReference>
<evidence type="ECO:0000313" key="1">
    <source>
        <dbReference type="EMBL" id="MBE9141703.1"/>
    </source>
</evidence>
<accession>A0ABR9U5H0</accession>